<gene>
    <name evidence="2" type="ORF">KQI42_15300</name>
</gene>
<dbReference type="InterPro" id="IPR052198">
    <property type="entry name" value="IorB_Oxidoreductase"/>
</dbReference>
<dbReference type="NCBIfam" id="NF005325">
    <property type="entry name" value="PRK06853.1-5"/>
    <property type="match status" value="1"/>
</dbReference>
<evidence type="ECO:0000259" key="1">
    <source>
        <dbReference type="Pfam" id="PF01558"/>
    </source>
</evidence>
<proteinExistence type="predicted"/>
<dbReference type="Proteomes" id="UP000749471">
    <property type="component" value="Unassembled WGS sequence"/>
</dbReference>
<dbReference type="PANTHER" id="PTHR43854:SF1">
    <property type="entry name" value="INDOLEPYRUVATE OXIDOREDUCTASE SUBUNIT IORB"/>
    <property type="match status" value="1"/>
</dbReference>
<reference evidence="2 3" key="1">
    <citation type="submission" date="2021-06" db="EMBL/GenBank/DDBJ databases">
        <authorList>
            <person name="Sun Q."/>
            <person name="Li D."/>
        </authorList>
    </citation>
    <scope>NUCLEOTIDE SEQUENCE [LARGE SCALE GENOMIC DNA]</scope>
    <source>
        <strain evidence="2 3">MSJ-40</strain>
    </source>
</reference>
<sequence>MVKSLLLVGVGGQGTILVSRILSEGLVNEGYDVKMSEIHGMAQRGGSVTTQIKFGEKVHSPSINVGEADVLVAFEKVEAARHITQLKKGGTLIVNDEEMYPLPVLAGLEEYPMGVIEELNDKIENIKVINARHIAEELGETRAQNIVMLGTTVKALGIENIDWIKLIKENLPNRVHEVNVKAFEQGLNL</sequence>
<dbReference type="RefSeq" id="WP_216521090.1">
    <property type="nucleotide sequence ID" value="NZ_JAHLPM010000014.1"/>
</dbReference>
<comment type="caution">
    <text evidence="2">The sequence shown here is derived from an EMBL/GenBank/DDBJ whole genome shotgun (WGS) entry which is preliminary data.</text>
</comment>
<keyword evidence="3" id="KW-1185">Reference proteome</keyword>
<evidence type="ECO:0000313" key="3">
    <source>
        <dbReference type="Proteomes" id="UP000749471"/>
    </source>
</evidence>
<evidence type="ECO:0000313" key="2">
    <source>
        <dbReference type="EMBL" id="MBU5439384.1"/>
    </source>
</evidence>
<dbReference type="Pfam" id="PF01558">
    <property type="entry name" value="POR"/>
    <property type="match status" value="1"/>
</dbReference>
<dbReference type="InterPro" id="IPR019752">
    <property type="entry name" value="Pyrv/ketoisovalerate_OxRed_cat"/>
</dbReference>
<dbReference type="PANTHER" id="PTHR43854">
    <property type="entry name" value="INDOLEPYRUVATE OXIDOREDUCTASE SUBUNIT IORB"/>
    <property type="match status" value="1"/>
</dbReference>
<accession>A0ABS6E9E8</accession>
<name>A0ABS6E9E8_9FIRM</name>
<organism evidence="2 3">
    <name type="scientific">Tissierella simiarum</name>
    <dbReference type="NCBI Taxonomy" id="2841534"/>
    <lineage>
        <taxon>Bacteria</taxon>
        <taxon>Bacillati</taxon>
        <taxon>Bacillota</taxon>
        <taxon>Tissierellia</taxon>
        <taxon>Tissierellales</taxon>
        <taxon>Tissierellaceae</taxon>
        <taxon>Tissierella</taxon>
    </lineage>
</organism>
<dbReference type="EMBL" id="JAHLPM010000014">
    <property type="protein sequence ID" value="MBU5439384.1"/>
    <property type="molecule type" value="Genomic_DNA"/>
</dbReference>
<protein>
    <submittedName>
        <fullName evidence="2">Indolepyruvate oxidoreductase subunit beta</fullName>
    </submittedName>
</protein>
<feature type="domain" description="Pyruvate/ketoisovalerate oxidoreductase catalytic" evidence="1">
    <location>
        <begin position="11"/>
        <end position="187"/>
    </location>
</feature>